<protein>
    <submittedName>
        <fullName evidence="1">Uncharacterized protein</fullName>
    </submittedName>
</protein>
<gene>
    <name evidence="1" type="ORF">H2198_005320</name>
</gene>
<name>A0ACC3A6H5_9EURO</name>
<dbReference type="EMBL" id="JAPDRQ010000087">
    <property type="protein sequence ID" value="KAJ9655879.1"/>
    <property type="molecule type" value="Genomic_DNA"/>
</dbReference>
<keyword evidence="2" id="KW-1185">Reference proteome</keyword>
<organism evidence="1 2">
    <name type="scientific">Neophaeococcomyces mojaviensis</name>
    <dbReference type="NCBI Taxonomy" id="3383035"/>
    <lineage>
        <taxon>Eukaryota</taxon>
        <taxon>Fungi</taxon>
        <taxon>Dikarya</taxon>
        <taxon>Ascomycota</taxon>
        <taxon>Pezizomycotina</taxon>
        <taxon>Eurotiomycetes</taxon>
        <taxon>Chaetothyriomycetidae</taxon>
        <taxon>Chaetothyriales</taxon>
        <taxon>Chaetothyriales incertae sedis</taxon>
        <taxon>Neophaeococcomyces</taxon>
    </lineage>
</organism>
<reference evidence="1" key="1">
    <citation type="submission" date="2022-10" db="EMBL/GenBank/DDBJ databases">
        <title>Culturing micro-colonial fungi from biological soil crusts in the Mojave desert and describing Neophaeococcomyces mojavensis, and introducing the new genera and species Taxawa tesnikishii.</title>
        <authorList>
            <person name="Kurbessoian T."/>
            <person name="Stajich J.E."/>
        </authorList>
    </citation>
    <scope>NUCLEOTIDE SEQUENCE</scope>
    <source>
        <strain evidence="1">JES_112</strain>
    </source>
</reference>
<sequence>MSTSTPHLPGSHRNTWRATTFTTPPMVSHAEIAESSRRAPSVTSRSSRTRHHSRTRHGPSSFAQQNEFPFFAQTGDVEIVIECDGQEKRYLLHRLMLAQFSGFFDAGTSDEWSRHHFLKEAAKQNEKKNEQALSIIGEEGATSDVSAPITTADQASKTAPGRRRWHYELNWDTIGEDEEPILVQKAPQGHHFSPSAVPPPVPQARPKPPSSHSFFRSVANLATASSNQGHASQSAANLSLPVDTALSNPLIRDYDNLFRSFYNFAPILNTVNIASAYSECKSLLGLADMYDALALVGPRIEHHLLAFSSRLFKQIAKYPPSYLKLGYLARSKVIFSEALTHVVGQWPLAYPYLKPGNPTSGYEVPIHVLDLIEDKVDELEELKSQIEAKLFRLTLTTSRGERVNPSNDYLGWLAMSLFRQWIAENTTPEVRGILKNSGNASQPPNNNLNVPPATQSTTTVAPIPPLAPPPTVNTGRIYRLIGSTNSQAYLSHEELKRFLKIQPGATSSNALYTRDNLRRFERKMEQLKNIARDVVKPLTRNCLELDLRVLSDGQGGGLGYLTCVRVEEGDIPWQ</sequence>
<evidence type="ECO:0000313" key="2">
    <source>
        <dbReference type="Proteomes" id="UP001172386"/>
    </source>
</evidence>
<proteinExistence type="predicted"/>
<comment type="caution">
    <text evidence="1">The sequence shown here is derived from an EMBL/GenBank/DDBJ whole genome shotgun (WGS) entry which is preliminary data.</text>
</comment>
<accession>A0ACC3A6H5</accession>
<dbReference type="Proteomes" id="UP001172386">
    <property type="component" value="Unassembled WGS sequence"/>
</dbReference>
<evidence type="ECO:0000313" key="1">
    <source>
        <dbReference type="EMBL" id="KAJ9655879.1"/>
    </source>
</evidence>